<keyword evidence="2" id="KW-1185">Reference proteome</keyword>
<protein>
    <submittedName>
        <fullName evidence="1">Uncharacterized protein</fullName>
    </submittedName>
</protein>
<evidence type="ECO:0000313" key="2">
    <source>
        <dbReference type="Proteomes" id="UP001419268"/>
    </source>
</evidence>
<gene>
    <name evidence="1" type="ORF">Scep_017055</name>
</gene>
<accession>A0AAP0INY3</accession>
<proteinExistence type="predicted"/>
<evidence type="ECO:0000313" key="1">
    <source>
        <dbReference type="EMBL" id="KAK9118962.1"/>
    </source>
</evidence>
<dbReference type="Proteomes" id="UP001419268">
    <property type="component" value="Unassembled WGS sequence"/>
</dbReference>
<comment type="caution">
    <text evidence="1">The sequence shown here is derived from an EMBL/GenBank/DDBJ whole genome shotgun (WGS) entry which is preliminary data.</text>
</comment>
<dbReference type="EMBL" id="JBBNAG010000007">
    <property type="protein sequence ID" value="KAK9118962.1"/>
    <property type="molecule type" value="Genomic_DNA"/>
</dbReference>
<dbReference type="AlphaFoldDB" id="A0AAP0INY3"/>
<organism evidence="1 2">
    <name type="scientific">Stephania cephalantha</name>
    <dbReference type="NCBI Taxonomy" id="152367"/>
    <lineage>
        <taxon>Eukaryota</taxon>
        <taxon>Viridiplantae</taxon>
        <taxon>Streptophyta</taxon>
        <taxon>Embryophyta</taxon>
        <taxon>Tracheophyta</taxon>
        <taxon>Spermatophyta</taxon>
        <taxon>Magnoliopsida</taxon>
        <taxon>Ranunculales</taxon>
        <taxon>Menispermaceae</taxon>
        <taxon>Menispermoideae</taxon>
        <taxon>Cissampelideae</taxon>
        <taxon>Stephania</taxon>
    </lineage>
</organism>
<sequence length="244" mass="26940">MSFVVIVVEALSVICSVRRRSMLCPSPSSALSVVVVCSVPRHHLLIPSALSLTVVYSMPLCRLLCLSSSSARVSFCSPSSDDHCDQDIVGTGDLVAYSSIPYVVVVVLNSKPVVVGDLVAYSPSISSCPLFVLQLTNTSETPPTVNELYLHLYTVNHDGVTFIDTRSVRFYMRRQELTQATSDQPVDDEAVYYNVASECPKERVYGLWSLGRKKRRYADPGASTSHMPEMVPRLEFNSVVEQLR</sequence>
<reference evidence="1 2" key="1">
    <citation type="submission" date="2024-01" db="EMBL/GenBank/DDBJ databases">
        <title>Genome assemblies of Stephania.</title>
        <authorList>
            <person name="Yang L."/>
        </authorList>
    </citation>
    <scope>NUCLEOTIDE SEQUENCE [LARGE SCALE GENOMIC DNA]</scope>
    <source>
        <strain evidence="1">JXDWG</strain>
        <tissue evidence="1">Leaf</tissue>
    </source>
</reference>
<name>A0AAP0INY3_9MAGN</name>